<dbReference type="AlphaFoldDB" id="A0A3E0W4F5"/>
<dbReference type="EMBL" id="NBXB01000011">
    <property type="protein sequence ID" value="RFA16619.1"/>
    <property type="molecule type" value="Genomic_DNA"/>
</dbReference>
<organism evidence="1 2">
    <name type="scientific">Subtercola boreus</name>
    <dbReference type="NCBI Taxonomy" id="120213"/>
    <lineage>
        <taxon>Bacteria</taxon>
        <taxon>Bacillati</taxon>
        <taxon>Actinomycetota</taxon>
        <taxon>Actinomycetes</taxon>
        <taxon>Micrococcales</taxon>
        <taxon>Microbacteriaceae</taxon>
        <taxon>Subtercola</taxon>
    </lineage>
</organism>
<name>A0A3E0W4F5_9MICO</name>
<reference evidence="1 2" key="1">
    <citation type="submission" date="2017-04" db="EMBL/GenBank/DDBJ databases">
        <title>Comparative genome analysis of Subtercola boreus.</title>
        <authorList>
            <person name="Cho Y.-J."/>
            <person name="Cho A."/>
            <person name="Kim O.-S."/>
            <person name="Lee J.-I."/>
        </authorList>
    </citation>
    <scope>NUCLEOTIDE SEQUENCE [LARGE SCALE GENOMIC DNA]</scope>
    <source>
        <strain evidence="1 2">P27479</strain>
    </source>
</reference>
<evidence type="ECO:0000313" key="2">
    <source>
        <dbReference type="Proteomes" id="UP000256541"/>
    </source>
</evidence>
<evidence type="ECO:0000313" key="1">
    <source>
        <dbReference type="EMBL" id="RFA16619.1"/>
    </source>
</evidence>
<dbReference type="Proteomes" id="UP000256541">
    <property type="component" value="Unassembled WGS sequence"/>
</dbReference>
<comment type="caution">
    <text evidence="1">The sequence shown here is derived from an EMBL/GenBank/DDBJ whole genome shotgun (WGS) entry which is preliminary data.</text>
</comment>
<accession>A0A3E0W4F5</accession>
<proteinExistence type="predicted"/>
<sequence>MWLSRWLLGLEVWLRSHGGRRLRLGLRAFWAIVARGGAVLLFGPVINPPLTLDDITSSSDTATDRWIARSFAVDYHVERATDGTLVAHVEERIGALFPSGTDEPGIQRVLATEYRGHALDPSPRPVLRVNRSSSWLPVNRAG</sequence>
<gene>
    <name evidence="1" type="ORF">B7R22_03890</name>
</gene>
<protein>
    <submittedName>
        <fullName evidence="1">Uncharacterized protein</fullName>
    </submittedName>
</protein>